<dbReference type="AlphaFoldDB" id="A0A2A2KL80"/>
<name>A0A2A2KL80_9BILA</name>
<evidence type="ECO:0000256" key="1">
    <source>
        <dbReference type="SAM" id="MobiDB-lite"/>
    </source>
</evidence>
<evidence type="ECO:0000256" key="2">
    <source>
        <dbReference type="SAM" id="Phobius"/>
    </source>
</evidence>
<keyword evidence="4" id="KW-1185">Reference proteome</keyword>
<comment type="caution">
    <text evidence="3">The sequence shown here is derived from an EMBL/GenBank/DDBJ whole genome shotgun (WGS) entry which is preliminary data.</text>
</comment>
<proteinExistence type="predicted"/>
<feature type="region of interest" description="Disordered" evidence="1">
    <location>
        <begin position="166"/>
        <end position="190"/>
    </location>
</feature>
<keyword evidence="2" id="KW-1133">Transmembrane helix</keyword>
<dbReference type="STRING" id="2018661.A0A2A2KL80"/>
<evidence type="ECO:0000313" key="4">
    <source>
        <dbReference type="Proteomes" id="UP000218231"/>
    </source>
</evidence>
<accession>A0A2A2KL80</accession>
<feature type="transmembrane region" description="Helical" evidence="2">
    <location>
        <begin position="6"/>
        <end position="30"/>
    </location>
</feature>
<feature type="region of interest" description="Disordered" evidence="1">
    <location>
        <begin position="135"/>
        <end position="154"/>
    </location>
</feature>
<keyword evidence="2" id="KW-0472">Membrane</keyword>
<feature type="region of interest" description="Disordered" evidence="1">
    <location>
        <begin position="303"/>
        <end position="329"/>
    </location>
</feature>
<keyword evidence="2" id="KW-0812">Transmembrane</keyword>
<dbReference type="EMBL" id="LIAE01008309">
    <property type="protein sequence ID" value="PAV74657.1"/>
    <property type="molecule type" value="Genomic_DNA"/>
</dbReference>
<organism evidence="3 4">
    <name type="scientific">Diploscapter pachys</name>
    <dbReference type="NCBI Taxonomy" id="2018661"/>
    <lineage>
        <taxon>Eukaryota</taxon>
        <taxon>Metazoa</taxon>
        <taxon>Ecdysozoa</taxon>
        <taxon>Nematoda</taxon>
        <taxon>Chromadorea</taxon>
        <taxon>Rhabditida</taxon>
        <taxon>Rhabditina</taxon>
        <taxon>Rhabditomorpha</taxon>
        <taxon>Rhabditoidea</taxon>
        <taxon>Rhabditidae</taxon>
        <taxon>Diploscapter</taxon>
    </lineage>
</organism>
<protein>
    <submittedName>
        <fullName evidence="3">Uncharacterized protein</fullName>
    </submittedName>
</protein>
<dbReference type="OrthoDB" id="5802348at2759"/>
<dbReference type="Proteomes" id="UP000218231">
    <property type="component" value="Unassembled WGS sequence"/>
</dbReference>
<evidence type="ECO:0000313" key="3">
    <source>
        <dbReference type="EMBL" id="PAV74657.1"/>
    </source>
</evidence>
<sequence length="391" mass="42796">MADFCWIHTFVFLVPFAQLCVFLLVIVLVVKAFRTGYAAFSHLDDLSHGTKRQVETCASFGWHIAVVGLLADSFDISHEKVINEYDKSVNERRAIMRTTYPRNKTTERFAKNCRFIDKGYDKFVKGYFQEASSVDRKTSTSKVKKPRHGDGEHNKTVTKALMSRIEEDSKKASKVKTPNTPSSLAAGGRKQGGLDRYWKAAGQGNEQEHCESAKEWLALTCYSCDSMTTCQNPRVEMCPASTQCYTLKQRGAGQVMGLGCALNCQYLPMATQSMVDCTMCSSMNNCNSPMNMGIGGGVQPFGGQYNPGQGAQPGGYNNGRQPYSAYNPNQNQGGYGSGSGYNQGGKYGYQPGGGVVPNNQYQPGHGVQPRAANPLSILTVFMITSVIAMIL</sequence>
<gene>
    <name evidence="3" type="ORF">WR25_25654</name>
</gene>
<reference evidence="3 4" key="1">
    <citation type="journal article" date="2017" name="Curr. Biol.">
        <title>Genome architecture and evolution of a unichromosomal asexual nematode.</title>
        <authorList>
            <person name="Fradin H."/>
            <person name="Zegar C."/>
            <person name="Gutwein M."/>
            <person name="Lucas J."/>
            <person name="Kovtun M."/>
            <person name="Corcoran D."/>
            <person name="Baugh L.R."/>
            <person name="Kiontke K."/>
            <person name="Gunsalus K."/>
            <person name="Fitch D.H."/>
            <person name="Piano F."/>
        </authorList>
    </citation>
    <scope>NUCLEOTIDE SEQUENCE [LARGE SCALE GENOMIC DNA]</scope>
    <source>
        <strain evidence="3">PF1309</strain>
    </source>
</reference>